<dbReference type="Pfam" id="PF13585">
    <property type="entry name" value="CHU_C"/>
    <property type="match status" value="1"/>
</dbReference>
<dbReference type="AlphaFoldDB" id="A0A434ABG6"/>
<dbReference type="InterPro" id="IPR044023">
    <property type="entry name" value="Ig_7"/>
</dbReference>
<dbReference type="Pfam" id="PF19081">
    <property type="entry name" value="Ig_7"/>
    <property type="match status" value="1"/>
</dbReference>
<keyword evidence="1" id="KW-0732">Signal</keyword>
<dbReference type="Proteomes" id="UP000288102">
    <property type="component" value="Unassembled WGS sequence"/>
</dbReference>
<protein>
    <submittedName>
        <fullName evidence="3">Gliding motility-associated C-terminal domain-containing protein</fullName>
    </submittedName>
</protein>
<feature type="signal peptide" evidence="1">
    <location>
        <begin position="1"/>
        <end position="27"/>
    </location>
</feature>
<feature type="domain" description="Ig-like" evidence="2">
    <location>
        <begin position="619"/>
        <end position="692"/>
    </location>
</feature>
<dbReference type="RefSeq" id="WP_127336959.1">
    <property type="nucleotide sequence ID" value="NZ_QWDM01000002.1"/>
</dbReference>
<feature type="chain" id="PRO_5019307253" evidence="1">
    <location>
        <begin position="28"/>
        <end position="876"/>
    </location>
</feature>
<dbReference type="OrthoDB" id="1236981at2"/>
<dbReference type="EMBL" id="QWDM01000002">
    <property type="protein sequence ID" value="RUT71711.1"/>
    <property type="molecule type" value="Genomic_DNA"/>
</dbReference>
<name>A0A434ABG6_9FLAO</name>
<accession>A0A434ABG6</accession>
<comment type="caution">
    <text evidence="3">The sequence shown here is derived from an EMBL/GenBank/DDBJ whole genome shotgun (WGS) entry which is preliminary data.</text>
</comment>
<sequence length="876" mass="93986">MVKGYIKFLHFILVFVFFSFFSGNIQAQCAGDDGELPVCDIPNPANKTINLYAALGGTPIPGGTWSDDDESGGLDANTGVLNAHLIRQSRIYRYTYTVTGAAGCADNSAVVTVTIGGYSGVASNSTQCSATINFNLFEAFNGLFLGPQYNGQWYDNTNNKKVDPVINISEFDGDYEFTYTMPAIGTCPAVSSTAVITVVKAPKSGTAVNLSLCASDGLSAYKNFDLNNLLTGQDPGGTWRDGNRISTGELTFAGDRFVDIEKIYDRFGEGYYYFAYKVLSSKPICLDEERVTFIKLENKLDFTGATVTVNNDICETEIGTASYSVTIKKGTAPIPNGPYNVTFRVSGPNAKTEIVTANFNNGILVFPIDSNYFQQVGTFNVNIISIYKTNSVRICANIMGNLSDDLIIYPLPDLENAKIAPATTCQNEGTLIQISDAIKLADGIYDLTYNLAGANQASGQIARVTFTGGNASFTLSPNLSFNAGNAVLTITNITHVVSQCSSTANVIGNILINPLPNTAAVRMQINNVCFEKPVSVSMSGLGILTDITLSYTVTNNNNAIPLTVTLPVSGGTTSFILPATAVSNPGSYTVSILKLTNNENGCGATLSNLSYAFLINAIPAAPNAVSQPFCKVDNATVASLQPYGAQYKWYASETATTPLPATDVLQTGNYYVKETSSAGCTSEATMISVTINDPAAPELNSEGSGFCGLDNPTIADLYNRTNSPASVVWYDAQTNGNVLSSTTPLVENGRYYGFDFSNQTNCISEKSIEVVVSLTNCDAPETLFIPDGFSPNGDGVNDAFVIPDIDFLYPDYILEIFNRYGSRMYKGFKNKPGWDGLNYEAGGISSGIAANGVYFYVLHFNKDNKPPRQGRLYLNR</sequence>
<evidence type="ECO:0000259" key="2">
    <source>
        <dbReference type="Pfam" id="PF19081"/>
    </source>
</evidence>
<dbReference type="InterPro" id="IPR026341">
    <property type="entry name" value="T9SS_type_B"/>
</dbReference>
<reference evidence="4" key="1">
    <citation type="journal article" date="2019" name="Syst. Appl. Microbiol.">
        <title>Flavobacterium circumlabens sp. nov. and Flavobacterium cupreum sp. nov., two psychrotrophic species isolated from Antarctic environmental samples.</title>
        <authorList>
            <person name="Kralova S."/>
            <person name="Busse H.-J."/>
            <person name="Svec P."/>
            <person name="Maslanova I."/>
            <person name="Stankova E."/>
            <person name="Bartak M."/>
            <person name="Sedlacek I."/>
        </authorList>
    </citation>
    <scope>NUCLEOTIDE SEQUENCE [LARGE SCALE GENOMIC DNA]</scope>
    <source>
        <strain evidence="4">CCM 8825</strain>
    </source>
</reference>
<organism evidence="3 4">
    <name type="scientific">Flavobacterium cupreum</name>
    <dbReference type="NCBI Taxonomy" id="2133766"/>
    <lineage>
        <taxon>Bacteria</taxon>
        <taxon>Pseudomonadati</taxon>
        <taxon>Bacteroidota</taxon>
        <taxon>Flavobacteriia</taxon>
        <taxon>Flavobacteriales</taxon>
        <taxon>Flavobacteriaceae</taxon>
        <taxon>Flavobacterium</taxon>
    </lineage>
</organism>
<proteinExistence type="predicted"/>
<keyword evidence="4" id="KW-1185">Reference proteome</keyword>
<evidence type="ECO:0000313" key="4">
    <source>
        <dbReference type="Proteomes" id="UP000288102"/>
    </source>
</evidence>
<dbReference type="NCBIfam" id="TIGR04131">
    <property type="entry name" value="Bac_Flav_CTERM"/>
    <property type="match status" value="1"/>
</dbReference>
<evidence type="ECO:0000313" key="3">
    <source>
        <dbReference type="EMBL" id="RUT71711.1"/>
    </source>
</evidence>
<gene>
    <name evidence="3" type="ORF">D0817_03230</name>
</gene>
<evidence type="ECO:0000256" key="1">
    <source>
        <dbReference type="SAM" id="SignalP"/>
    </source>
</evidence>